<keyword evidence="3" id="KW-1185">Reference proteome</keyword>
<dbReference type="AlphaFoldDB" id="A0A2Z3HLJ3"/>
<reference evidence="2 3" key="1">
    <citation type="submission" date="2018-01" db="EMBL/GenBank/DDBJ databases">
        <title>G. obscuriglobus.</title>
        <authorList>
            <person name="Franke J."/>
            <person name="Blomberg W."/>
            <person name="Selmecki A."/>
        </authorList>
    </citation>
    <scope>NUCLEOTIDE SEQUENCE [LARGE SCALE GENOMIC DNA]</scope>
    <source>
        <strain evidence="2 3">DSM 5831</strain>
    </source>
</reference>
<organism evidence="2 3">
    <name type="scientific">Gemmata obscuriglobus</name>
    <dbReference type="NCBI Taxonomy" id="114"/>
    <lineage>
        <taxon>Bacteria</taxon>
        <taxon>Pseudomonadati</taxon>
        <taxon>Planctomycetota</taxon>
        <taxon>Planctomycetia</taxon>
        <taxon>Gemmatales</taxon>
        <taxon>Gemmataceae</taxon>
        <taxon>Gemmata</taxon>
    </lineage>
</organism>
<keyword evidence="1" id="KW-0472">Membrane</keyword>
<evidence type="ECO:0008006" key="4">
    <source>
        <dbReference type="Google" id="ProtNLM"/>
    </source>
</evidence>
<evidence type="ECO:0000313" key="2">
    <source>
        <dbReference type="EMBL" id="AWM42360.1"/>
    </source>
</evidence>
<dbReference type="KEGG" id="gog:C1280_23545"/>
<keyword evidence="1" id="KW-0812">Transmembrane</keyword>
<evidence type="ECO:0000256" key="1">
    <source>
        <dbReference type="SAM" id="Phobius"/>
    </source>
</evidence>
<protein>
    <recommendedName>
        <fullName evidence="4">AtpZ/AtpI family protein</fullName>
    </recommendedName>
</protein>
<keyword evidence="1" id="KW-1133">Transmembrane helix</keyword>
<dbReference type="InterPro" id="IPR032820">
    <property type="entry name" value="ATPase_put"/>
</dbReference>
<gene>
    <name evidence="2" type="ORF">C1280_23545</name>
</gene>
<evidence type="ECO:0000313" key="3">
    <source>
        <dbReference type="Proteomes" id="UP000245802"/>
    </source>
</evidence>
<dbReference type="Pfam" id="PF09527">
    <property type="entry name" value="ATPase_gene1"/>
    <property type="match status" value="1"/>
</dbReference>
<dbReference type="Proteomes" id="UP000245802">
    <property type="component" value="Chromosome"/>
</dbReference>
<proteinExistence type="predicted"/>
<feature type="transmembrane region" description="Helical" evidence="1">
    <location>
        <begin position="47"/>
        <end position="69"/>
    </location>
</feature>
<accession>A0A2Z3HLJ3</accession>
<sequence>MGRDAVSRSPGGRDASDYRGLAIAGTAVMELVAPIVIGVWLDQRFGWSPWGLAVGGVVGFAGGIAHLLFMMKQADRQKPGGSN</sequence>
<name>A0A2Z3HLJ3_9BACT</name>
<dbReference type="EMBL" id="CP025958">
    <property type="protein sequence ID" value="AWM42360.1"/>
    <property type="molecule type" value="Genomic_DNA"/>
</dbReference>
<feature type="transmembrane region" description="Helical" evidence="1">
    <location>
        <begin position="21"/>
        <end position="41"/>
    </location>
</feature>